<dbReference type="Proteomes" id="UP000243502">
    <property type="component" value="Chromosome 1"/>
</dbReference>
<dbReference type="NCBIfam" id="TIGR01845">
    <property type="entry name" value="outer_NodT"/>
    <property type="match status" value="1"/>
</dbReference>
<dbReference type="InterPro" id="IPR003423">
    <property type="entry name" value="OMP_efflux"/>
</dbReference>
<comment type="similarity">
    <text evidence="2 9">Belongs to the outer membrane factor (OMF) (TC 1.B.17) family.</text>
</comment>
<protein>
    <submittedName>
        <fullName evidence="10">Multidrug resistance transporter</fullName>
    </submittedName>
</protein>
<accession>A0A2I8EK33</accession>
<evidence type="ECO:0000256" key="1">
    <source>
        <dbReference type="ARBA" id="ARBA00004370"/>
    </source>
</evidence>
<comment type="subcellular location">
    <subcellularLocation>
        <location evidence="9">Cell membrane</location>
        <topology evidence="9">Lipid-anchor</topology>
    </subcellularLocation>
    <subcellularLocation>
        <location evidence="1">Membrane</location>
    </subcellularLocation>
</comment>
<dbReference type="Gene3D" id="2.20.200.10">
    <property type="entry name" value="Outer membrane efflux proteins (OEP)"/>
    <property type="match status" value="1"/>
</dbReference>
<dbReference type="GO" id="GO:0005886">
    <property type="term" value="C:plasma membrane"/>
    <property type="evidence" value="ECO:0007669"/>
    <property type="project" value="UniProtKB-SubCell"/>
</dbReference>
<name>A0A2I8EK33_9BURK</name>
<evidence type="ECO:0000256" key="6">
    <source>
        <dbReference type="ARBA" id="ARBA00023136"/>
    </source>
</evidence>
<keyword evidence="6 9" id="KW-0472">Membrane</keyword>
<dbReference type="SUPFAM" id="SSF56954">
    <property type="entry name" value="Outer membrane efflux proteins (OEP)"/>
    <property type="match status" value="1"/>
</dbReference>
<sequence>MANSLSRFRLDILICCAALLSGCALIHNDTPPHAQITPEQIRLANDIHLAHDGWPDAQWWKRYDDPQLDALIQRALAGSPTIAMVRTRVTQAGSQADVLRAGTGLQMAAFALINEQRASANGFLGPYALNLPRLGITGPWYTEGVLGAVADLNIDLWGMHRSAVEAALGVQNARIAETAAAELDISSGVAQLYYSMQTTYRMLDLLQQTRDALDYAVDAHRSKVQHGLEANTPLHGARAQELAVDRQIVAAQGQVKELRESIRALVGAGPDDLDDIQPVPLPQVEASLPRTLQYELLARRPDLQAMRWYVQSSFSQIDAAKAAFYPSLDIKALIGLDSLHLDKLFRSASQQINLIPGLYLPIFDGGRLNANLHGTRAASDMLIEQYNQAVLNAVRDVAVSSNRLQALDDERALQVEKIGATRFAQESAEAYYTRGLASRQIATEARLPVLAEQMALLLLDGQRLAQGIALTKALGGGYASDTAKP</sequence>
<evidence type="ECO:0000256" key="3">
    <source>
        <dbReference type="ARBA" id="ARBA00022452"/>
    </source>
</evidence>
<keyword evidence="8 9" id="KW-0449">Lipoprotein</keyword>
<organism evidence="10 11">
    <name type="scientific">Paraburkholderia terrae</name>
    <dbReference type="NCBI Taxonomy" id="311230"/>
    <lineage>
        <taxon>Bacteria</taxon>
        <taxon>Pseudomonadati</taxon>
        <taxon>Pseudomonadota</taxon>
        <taxon>Betaproteobacteria</taxon>
        <taxon>Burkholderiales</taxon>
        <taxon>Burkholderiaceae</taxon>
        <taxon>Paraburkholderia</taxon>
    </lineage>
</organism>
<dbReference type="Pfam" id="PF02321">
    <property type="entry name" value="OEP"/>
    <property type="match status" value="2"/>
</dbReference>
<feature type="signal peptide" evidence="9">
    <location>
        <begin position="1"/>
        <end position="34"/>
    </location>
</feature>
<evidence type="ECO:0000313" key="10">
    <source>
        <dbReference type="EMBL" id="AUT59840.1"/>
    </source>
</evidence>
<proteinExistence type="inferred from homology"/>
<dbReference type="EMBL" id="CP026111">
    <property type="protein sequence ID" value="AUT59840.1"/>
    <property type="molecule type" value="Genomic_DNA"/>
</dbReference>
<feature type="chain" id="PRO_5014206418" evidence="9">
    <location>
        <begin position="35"/>
        <end position="485"/>
    </location>
</feature>
<evidence type="ECO:0000256" key="5">
    <source>
        <dbReference type="ARBA" id="ARBA00022729"/>
    </source>
</evidence>
<reference evidence="10 11" key="1">
    <citation type="submission" date="2018-01" db="EMBL/GenBank/DDBJ databases">
        <title>Species boundaries and ecological features among Paraburkholderia terrae DSMZ17804T, P. hospita DSMZ17164T and P. caribensis DSMZ13236T.</title>
        <authorList>
            <person name="Pratama A.A."/>
        </authorList>
    </citation>
    <scope>NUCLEOTIDE SEQUENCE [LARGE SCALE GENOMIC DNA]</scope>
    <source>
        <strain evidence="10 11">DSM 17804</strain>
    </source>
</reference>
<evidence type="ECO:0000256" key="2">
    <source>
        <dbReference type="ARBA" id="ARBA00007613"/>
    </source>
</evidence>
<keyword evidence="7 9" id="KW-0564">Palmitate</keyword>
<dbReference type="PROSITE" id="PS51257">
    <property type="entry name" value="PROKAR_LIPOPROTEIN"/>
    <property type="match status" value="1"/>
</dbReference>
<keyword evidence="3 9" id="KW-1134">Transmembrane beta strand</keyword>
<gene>
    <name evidence="10" type="ORF">C2L65_09685</name>
</gene>
<dbReference type="AlphaFoldDB" id="A0A2I8EK33"/>
<keyword evidence="4 9" id="KW-0812">Transmembrane</keyword>
<dbReference type="PANTHER" id="PTHR30203">
    <property type="entry name" value="OUTER MEMBRANE CATION EFFLUX PROTEIN"/>
    <property type="match status" value="1"/>
</dbReference>
<dbReference type="PANTHER" id="PTHR30203:SF20">
    <property type="entry name" value="MULTIDRUG RESISTANCE OUTER MEMBRANE PROTEIN MDTP-RELATED"/>
    <property type="match status" value="1"/>
</dbReference>
<evidence type="ECO:0000256" key="7">
    <source>
        <dbReference type="ARBA" id="ARBA00023139"/>
    </source>
</evidence>
<dbReference type="RefSeq" id="WP_042308415.1">
    <property type="nucleotide sequence ID" value="NZ_CP026111.1"/>
</dbReference>
<dbReference type="InterPro" id="IPR010131">
    <property type="entry name" value="MdtP/NodT-like"/>
</dbReference>
<keyword evidence="5 9" id="KW-0732">Signal</keyword>
<dbReference type="GO" id="GO:0015562">
    <property type="term" value="F:efflux transmembrane transporter activity"/>
    <property type="evidence" value="ECO:0007669"/>
    <property type="project" value="InterPro"/>
</dbReference>
<evidence type="ECO:0000256" key="8">
    <source>
        <dbReference type="ARBA" id="ARBA00023288"/>
    </source>
</evidence>
<dbReference type="NCBIfam" id="NF007390">
    <property type="entry name" value="PRK09915.1"/>
    <property type="match status" value="1"/>
</dbReference>
<evidence type="ECO:0000256" key="4">
    <source>
        <dbReference type="ARBA" id="ARBA00022692"/>
    </source>
</evidence>
<dbReference type="KEGG" id="pter:C2L65_09685"/>
<dbReference type="OrthoDB" id="9770517at2"/>
<evidence type="ECO:0000256" key="9">
    <source>
        <dbReference type="RuleBase" id="RU362097"/>
    </source>
</evidence>
<dbReference type="Gene3D" id="1.20.1600.10">
    <property type="entry name" value="Outer membrane efflux proteins (OEP)"/>
    <property type="match status" value="1"/>
</dbReference>
<evidence type="ECO:0000313" key="11">
    <source>
        <dbReference type="Proteomes" id="UP000243502"/>
    </source>
</evidence>